<reference evidence="4 5" key="1">
    <citation type="submission" date="2020-12" db="EMBL/GenBank/DDBJ databases">
        <title>FDA dAtabase for Regulatory Grade micrObial Sequences (FDA-ARGOS): Supporting development and validation of Infectious Disease Dx tests.</title>
        <authorList>
            <person name="Sproer C."/>
            <person name="Gronow S."/>
            <person name="Severitt S."/>
            <person name="Schroder I."/>
            <person name="Tallon L."/>
            <person name="Sadzewicz L."/>
            <person name="Zhao X."/>
            <person name="Boylan J."/>
            <person name="Ott S."/>
            <person name="Bowen H."/>
            <person name="Vavikolanu K."/>
            <person name="Mehta A."/>
            <person name="Aluvathingal J."/>
            <person name="Nadendla S."/>
            <person name="Lowell S."/>
            <person name="Myers T."/>
            <person name="Yan Y."/>
            <person name="Sichtig H."/>
        </authorList>
    </citation>
    <scope>NUCLEOTIDE SEQUENCE [LARGE SCALE GENOMIC DNA]</scope>
    <source>
        <strain evidence="4 5">FDAARGOS_909</strain>
    </source>
</reference>
<dbReference type="Gene3D" id="3.55.50.30">
    <property type="match status" value="1"/>
</dbReference>
<dbReference type="Pfam" id="PF04773">
    <property type="entry name" value="FecR"/>
    <property type="match status" value="1"/>
</dbReference>
<dbReference type="InterPro" id="IPR032623">
    <property type="entry name" value="FecR_N"/>
</dbReference>
<evidence type="ECO:0000259" key="2">
    <source>
        <dbReference type="Pfam" id="PF04773"/>
    </source>
</evidence>
<dbReference type="PIRSF" id="PIRSF018266">
    <property type="entry name" value="FecR"/>
    <property type="match status" value="1"/>
</dbReference>
<feature type="region of interest" description="Disordered" evidence="1">
    <location>
        <begin position="80"/>
        <end position="99"/>
    </location>
</feature>
<dbReference type="Proteomes" id="UP000594778">
    <property type="component" value="Chromosome"/>
</dbReference>
<evidence type="ECO:0000313" key="5">
    <source>
        <dbReference type="Proteomes" id="UP000594778"/>
    </source>
</evidence>
<dbReference type="PANTHER" id="PTHR30273">
    <property type="entry name" value="PERIPLASMIC SIGNAL SENSOR AND SIGMA FACTOR ACTIVATOR FECR-RELATED"/>
    <property type="match status" value="1"/>
</dbReference>
<dbReference type="InterPro" id="IPR012373">
    <property type="entry name" value="Ferrdict_sens_TM"/>
</dbReference>
<organism evidence="4 5">
    <name type="scientific">Delftia acidovorans</name>
    <name type="common">Pseudomonas acidovorans</name>
    <name type="synonym">Comamonas acidovorans</name>
    <dbReference type="NCBI Taxonomy" id="80866"/>
    <lineage>
        <taxon>Bacteria</taxon>
        <taxon>Pseudomonadati</taxon>
        <taxon>Pseudomonadota</taxon>
        <taxon>Betaproteobacteria</taxon>
        <taxon>Burkholderiales</taxon>
        <taxon>Comamonadaceae</taxon>
        <taxon>Delftia</taxon>
    </lineage>
</organism>
<dbReference type="RefSeq" id="WP_197954896.1">
    <property type="nucleotide sequence ID" value="NZ_CP065668.1"/>
</dbReference>
<name>A0A7T2VYQ6_DELAC</name>
<dbReference type="AlphaFoldDB" id="A0A7T2VYQ6"/>
<dbReference type="Gene3D" id="2.60.120.1440">
    <property type="match status" value="1"/>
</dbReference>
<dbReference type="GO" id="GO:0016989">
    <property type="term" value="F:sigma factor antagonist activity"/>
    <property type="evidence" value="ECO:0007669"/>
    <property type="project" value="TreeGrafter"/>
</dbReference>
<evidence type="ECO:0000259" key="3">
    <source>
        <dbReference type="Pfam" id="PF16220"/>
    </source>
</evidence>
<feature type="domain" description="FecR N-terminal" evidence="3">
    <location>
        <begin position="20"/>
        <end position="59"/>
    </location>
</feature>
<dbReference type="PANTHER" id="PTHR30273:SF2">
    <property type="entry name" value="PROTEIN FECR"/>
    <property type="match status" value="1"/>
</dbReference>
<dbReference type="InterPro" id="IPR006860">
    <property type="entry name" value="FecR"/>
</dbReference>
<feature type="domain" description="FecR protein" evidence="2">
    <location>
        <begin position="138"/>
        <end position="229"/>
    </location>
</feature>
<evidence type="ECO:0000313" key="4">
    <source>
        <dbReference type="EMBL" id="QPS07348.1"/>
    </source>
</evidence>
<dbReference type="EMBL" id="CP065668">
    <property type="protein sequence ID" value="QPS07348.1"/>
    <property type="molecule type" value="Genomic_DNA"/>
</dbReference>
<protein>
    <submittedName>
        <fullName evidence="4">FecR domain-containing protein</fullName>
    </submittedName>
</protein>
<evidence type="ECO:0000256" key="1">
    <source>
        <dbReference type="SAM" id="MobiDB-lite"/>
    </source>
</evidence>
<dbReference type="Pfam" id="PF16220">
    <property type="entry name" value="DUF4880"/>
    <property type="match status" value="1"/>
</dbReference>
<proteinExistence type="predicted"/>
<accession>A0A7T2VYQ6</accession>
<sequence>MNKTPPPGMAPDTLVDLHETAAEWFTRRQTAGWTGADERALDAWLQADPFHREIFDSMGRTRQLFGQLQQQRLQAQGKPAVEPARPRPHPAAAVTAARPPGPGRWRAAFATAGVALCCALLVGGWHAWDNTARYTLEMATGPGERREVDLPDGSHVAVNFSSTLQVRYYPRRREVVLDSGEAFFDVAPDASRPFTVDSGRSRVKVVGTAFNVRAAPPRLVVKVLRGKVEVRADRDGADAPVLLLGAASGVAIDPATGVHHAVAAPADTVGDWRTGQLRFRRTPLAEVAQELSRYLGQPVVLASEDLGNLPVSAFFSTASPEPFIELLPDLIAVRVRRQASGGWLIAKR</sequence>
<gene>
    <name evidence="4" type="ORF">I6G66_24180</name>
</gene>